<sequence>MFVPMNCGMSGNNEIKLCAPLQRLKKEHTPLTLQMEDLNELALKIGKDSSIDNWKEPLLQLRENVKQFISELDPHSEREEGVLFPMIGRYIGITTGPIAVMEYEHEKAKSNINRFLELTVNLQDNPSAEAAEKLASYVIEAYLTLSEHFMKEENVLFPMAERMLTAEEKEELELKINQI</sequence>
<dbReference type="PANTHER" id="PTHR39966:SF1">
    <property type="entry name" value="HEMERYTHRIN-LIKE DOMAIN-CONTAINING PROTEIN"/>
    <property type="match status" value="1"/>
</dbReference>
<organism evidence="2 3">
    <name type="scientific">Bacillus carboniphilus</name>
    <dbReference type="NCBI Taxonomy" id="86663"/>
    <lineage>
        <taxon>Bacteria</taxon>
        <taxon>Bacillati</taxon>
        <taxon>Bacillota</taxon>
        <taxon>Bacilli</taxon>
        <taxon>Bacillales</taxon>
        <taxon>Bacillaceae</taxon>
        <taxon>Bacillus</taxon>
    </lineage>
</organism>
<proteinExistence type="predicted"/>
<name>A0ABN0W4D6_9BACI</name>
<keyword evidence="3" id="KW-1185">Reference proteome</keyword>
<dbReference type="Pfam" id="PF01814">
    <property type="entry name" value="Hemerythrin"/>
    <property type="match status" value="1"/>
</dbReference>
<dbReference type="Gene3D" id="1.20.120.520">
    <property type="entry name" value="nmb1532 protein domain like"/>
    <property type="match status" value="1"/>
</dbReference>
<evidence type="ECO:0000259" key="1">
    <source>
        <dbReference type="Pfam" id="PF01814"/>
    </source>
</evidence>
<dbReference type="CDD" id="cd12108">
    <property type="entry name" value="Hr-like"/>
    <property type="match status" value="1"/>
</dbReference>
<comment type="caution">
    <text evidence="2">The sequence shown here is derived from an EMBL/GenBank/DDBJ whole genome shotgun (WGS) entry which is preliminary data.</text>
</comment>
<evidence type="ECO:0000313" key="2">
    <source>
        <dbReference type="EMBL" id="GAA0324808.1"/>
    </source>
</evidence>
<reference evidence="2 3" key="1">
    <citation type="journal article" date="2019" name="Int. J. Syst. Evol. Microbiol.">
        <title>The Global Catalogue of Microorganisms (GCM) 10K type strain sequencing project: providing services to taxonomists for standard genome sequencing and annotation.</title>
        <authorList>
            <consortium name="The Broad Institute Genomics Platform"/>
            <consortium name="The Broad Institute Genome Sequencing Center for Infectious Disease"/>
            <person name="Wu L."/>
            <person name="Ma J."/>
        </authorList>
    </citation>
    <scope>NUCLEOTIDE SEQUENCE [LARGE SCALE GENOMIC DNA]</scope>
    <source>
        <strain evidence="2 3">JCM 9731</strain>
    </source>
</reference>
<dbReference type="InterPro" id="IPR012312">
    <property type="entry name" value="Hemerythrin-like"/>
</dbReference>
<protein>
    <recommendedName>
        <fullName evidence="1">Hemerythrin-like domain-containing protein</fullName>
    </recommendedName>
</protein>
<feature type="domain" description="Hemerythrin-like" evidence="1">
    <location>
        <begin position="20"/>
        <end position="160"/>
    </location>
</feature>
<gene>
    <name evidence="2" type="ORF">GCM10008967_14270</name>
</gene>
<accession>A0ABN0W4D6</accession>
<dbReference type="EMBL" id="BAAADJ010000014">
    <property type="protein sequence ID" value="GAA0324808.1"/>
    <property type="molecule type" value="Genomic_DNA"/>
</dbReference>
<dbReference type="RefSeq" id="WP_343797677.1">
    <property type="nucleotide sequence ID" value="NZ_BAAADJ010000014.1"/>
</dbReference>
<dbReference type="PANTHER" id="PTHR39966">
    <property type="entry name" value="BLL2471 PROTEIN-RELATED"/>
    <property type="match status" value="1"/>
</dbReference>
<evidence type="ECO:0000313" key="3">
    <source>
        <dbReference type="Proteomes" id="UP001500782"/>
    </source>
</evidence>
<dbReference type="Proteomes" id="UP001500782">
    <property type="component" value="Unassembled WGS sequence"/>
</dbReference>